<feature type="region of interest" description="Disordered" evidence="1">
    <location>
        <begin position="209"/>
        <end position="240"/>
    </location>
</feature>
<dbReference type="EMBL" id="JAGRRH010000001">
    <property type="protein sequence ID" value="KAG7375009.1"/>
    <property type="molecule type" value="Genomic_DNA"/>
</dbReference>
<dbReference type="OrthoDB" id="48671at2759"/>
<feature type="compositionally biased region" description="Polar residues" evidence="1">
    <location>
        <begin position="218"/>
        <end position="240"/>
    </location>
</feature>
<organism evidence="3 5">
    <name type="scientific">Nitzschia inconspicua</name>
    <dbReference type="NCBI Taxonomy" id="303405"/>
    <lineage>
        <taxon>Eukaryota</taxon>
        <taxon>Sar</taxon>
        <taxon>Stramenopiles</taxon>
        <taxon>Ochrophyta</taxon>
        <taxon>Bacillariophyta</taxon>
        <taxon>Bacillariophyceae</taxon>
        <taxon>Bacillariophycidae</taxon>
        <taxon>Bacillariales</taxon>
        <taxon>Bacillariaceae</taxon>
        <taxon>Nitzschia</taxon>
    </lineage>
</organism>
<evidence type="ECO:0000313" key="5">
    <source>
        <dbReference type="Proteomes" id="UP000693970"/>
    </source>
</evidence>
<dbReference type="Pfam" id="PF20710">
    <property type="entry name" value="DUF6824"/>
    <property type="match status" value="1"/>
</dbReference>
<feature type="region of interest" description="Disordered" evidence="1">
    <location>
        <begin position="19"/>
        <end position="38"/>
    </location>
</feature>
<dbReference type="InterPro" id="IPR049227">
    <property type="entry name" value="DUF6824"/>
</dbReference>
<dbReference type="Proteomes" id="UP000693970">
    <property type="component" value="Unassembled WGS sequence"/>
</dbReference>
<feature type="domain" description="DUF6824" evidence="2">
    <location>
        <begin position="331"/>
        <end position="414"/>
    </location>
</feature>
<gene>
    <name evidence="4" type="ORF">IV203_014104</name>
    <name evidence="3" type="ORF">IV203_014292</name>
</gene>
<feature type="region of interest" description="Disordered" evidence="1">
    <location>
        <begin position="43"/>
        <end position="62"/>
    </location>
</feature>
<comment type="caution">
    <text evidence="3">The sequence shown here is derived from an EMBL/GenBank/DDBJ whole genome shotgun (WGS) entry which is preliminary data.</text>
</comment>
<dbReference type="EMBL" id="JAGRRH010000087">
    <property type="protein sequence ID" value="KAG7337330.1"/>
    <property type="molecule type" value="Genomic_DNA"/>
</dbReference>
<name>A0A9K3P837_9STRA</name>
<proteinExistence type="predicted"/>
<evidence type="ECO:0000313" key="4">
    <source>
        <dbReference type="EMBL" id="KAG7375009.1"/>
    </source>
</evidence>
<evidence type="ECO:0000259" key="2">
    <source>
        <dbReference type="Pfam" id="PF20710"/>
    </source>
</evidence>
<accession>A0A9K3P837</accession>
<evidence type="ECO:0000256" key="1">
    <source>
        <dbReference type="SAM" id="MobiDB-lite"/>
    </source>
</evidence>
<sequence>MSFSHYLFSNDSSLPTAVHTEHHSLSTGTEDTTEELSHQPYCDVQRKTPPSSLALQPDASKVPIGNNDDECFLLSLEETYLELPSSPSLASSPSYFDEWPSTSPVIVSALTNDDTAYTALERDYPNTFGECLPTFVTPVQTLKETISLFNDKLSGDGFALPFDAMPQVECIPIGPSSQLPFLQSWPSPGTPSTADLDGPFDERNRLLLTPLLSRDETTVNNTSDQSPSEEPGQGCTTRNESCVSAKSFAGTTTDESRDHNPTRRCATVQENKSRKITGKMKAPSCNCRNTVSLQANRRQTGEVAIMKSKRKRGPRWDDPINKTYFPLTDSDVIFGRGGHSITHPGNQSFRRLILAHQEYYQNLKDAKEKTDFSSDFVAMIRHVQGGRFLKKEDHRWYKVTFEAARYKVSQALRDDWSEENRNERKNRYGTNRSERGGKRR</sequence>
<feature type="region of interest" description="Disordered" evidence="1">
    <location>
        <begin position="415"/>
        <end position="440"/>
    </location>
</feature>
<protein>
    <recommendedName>
        <fullName evidence="2">DUF6824 domain-containing protein</fullName>
    </recommendedName>
</protein>
<keyword evidence="5" id="KW-1185">Reference proteome</keyword>
<reference evidence="3" key="2">
    <citation type="submission" date="2021-04" db="EMBL/GenBank/DDBJ databases">
        <authorList>
            <person name="Podell S."/>
        </authorList>
    </citation>
    <scope>NUCLEOTIDE SEQUENCE</scope>
    <source>
        <strain evidence="3">Hildebrandi</strain>
    </source>
</reference>
<dbReference type="AlphaFoldDB" id="A0A9K3P837"/>
<reference evidence="3" key="1">
    <citation type="journal article" date="2021" name="Sci. Rep.">
        <title>Diploid genomic architecture of Nitzschia inconspicua, an elite biomass production diatom.</title>
        <authorList>
            <person name="Oliver A."/>
            <person name="Podell S."/>
            <person name="Pinowska A."/>
            <person name="Traller J.C."/>
            <person name="Smith S.R."/>
            <person name="McClure R."/>
            <person name="Beliaev A."/>
            <person name="Bohutskyi P."/>
            <person name="Hill E.A."/>
            <person name="Rabines A."/>
            <person name="Zheng H."/>
            <person name="Allen L.Z."/>
            <person name="Kuo A."/>
            <person name="Grigoriev I.V."/>
            <person name="Allen A.E."/>
            <person name="Hazlebeck D."/>
            <person name="Allen E.E."/>
        </authorList>
    </citation>
    <scope>NUCLEOTIDE SEQUENCE</scope>
    <source>
        <strain evidence="3">Hildebrandi</strain>
    </source>
</reference>
<evidence type="ECO:0000313" key="3">
    <source>
        <dbReference type="EMBL" id="KAG7337330.1"/>
    </source>
</evidence>